<feature type="domain" description="RagB/SusD" evidence="6">
    <location>
        <begin position="379"/>
        <end position="572"/>
    </location>
</feature>
<dbReference type="AlphaFoldDB" id="A0AA41Y762"/>
<dbReference type="Proteomes" id="UP001163821">
    <property type="component" value="Unassembled WGS sequence"/>
</dbReference>
<keyword evidence="4" id="KW-0472">Membrane</keyword>
<name>A0AA41Y762_9BACT</name>
<keyword evidence="9" id="KW-1185">Reference proteome</keyword>
<evidence type="ECO:0000313" key="8">
    <source>
        <dbReference type="EMBL" id="MCW0482726.1"/>
    </source>
</evidence>
<gene>
    <name evidence="8" type="ORF">N2K84_08315</name>
</gene>
<evidence type="ECO:0000259" key="7">
    <source>
        <dbReference type="Pfam" id="PF14322"/>
    </source>
</evidence>
<comment type="caution">
    <text evidence="8">The sequence shown here is derived from an EMBL/GenBank/DDBJ whole genome shotgun (WGS) entry which is preliminary data.</text>
</comment>
<evidence type="ECO:0000313" key="9">
    <source>
        <dbReference type="Proteomes" id="UP001163821"/>
    </source>
</evidence>
<proteinExistence type="inferred from homology"/>
<dbReference type="InterPro" id="IPR011990">
    <property type="entry name" value="TPR-like_helical_dom_sf"/>
</dbReference>
<dbReference type="RefSeq" id="WP_282591331.1">
    <property type="nucleotide sequence ID" value="NZ_JAPAAF010000008.1"/>
</dbReference>
<organism evidence="8 9">
    <name type="scientific">Gaoshiqia sediminis</name>
    <dbReference type="NCBI Taxonomy" id="2986998"/>
    <lineage>
        <taxon>Bacteria</taxon>
        <taxon>Pseudomonadati</taxon>
        <taxon>Bacteroidota</taxon>
        <taxon>Bacteroidia</taxon>
        <taxon>Marinilabiliales</taxon>
        <taxon>Prolixibacteraceae</taxon>
        <taxon>Gaoshiqia</taxon>
    </lineage>
</organism>
<protein>
    <submittedName>
        <fullName evidence="8">RagB/SusD family nutrient uptake outer membrane protein</fullName>
    </submittedName>
</protein>
<dbReference type="Pfam" id="PF07980">
    <property type="entry name" value="SusD_RagB"/>
    <property type="match status" value="1"/>
</dbReference>
<reference evidence="8" key="1">
    <citation type="submission" date="2022-10" db="EMBL/GenBank/DDBJ databases">
        <title>Gaoshiqiia sediminis gen. nov., sp. nov., isolated from coastal sediment.</title>
        <authorList>
            <person name="Yu W.X."/>
            <person name="Mu D.S."/>
            <person name="Du J.Z."/>
            <person name="Liang Y.Q."/>
        </authorList>
    </citation>
    <scope>NUCLEOTIDE SEQUENCE</scope>
    <source>
        <strain evidence="8">A06</strain>
    </source>
</reference>
<comment type="subcellular location">
    <subcellularLocation>
        <location evidence="1">Cell outer membrane</location>
    </subcellularLocation>
</comment>
<keyword evidence="3" id="KW-0732">Signal</keyword>
<dbReference type="Gene3D" id="1.25.40.390">
    <property type="match status" value="1"/>
</dbReference>
<dbReference type="InterPro" id="IPR012944">
    <property type="entry name" value="SusD_RagB_dom"/>
</dbReference>
<dbReference type="EMBL" id="JAPAAF010000008">
    <property type="protein sequence ID" value="MCW0482726.1"/>
    <property type="molecule type" value="Genomic_DNA"/>
</dbReference>
<feature type="domain" description="SusD-like N-terminal" evidence="7">
    <location>
        <begin position="108"/>
        <end position="238"/>
    </location>
</feature>
<evidence type="ECO:0000256" key="3">
    <source>
        <dbReference type="ARBA" id="ARBA00022729"/>
    </source>
</evidence>
<comment type="similarity">
    <text evidence="2">Belongs to the SusD family.</text>
</comment>
<evidence type="ECO:0000259" key="6">
    <source>
        <dbReference type="Pfam" id="PF07980"/>
    </source>
</evidence>
<evidence type="ECO:0000256" key="4">
    <source>
        <dbReference type="ARBA" id="ARBA00023136"/>
    </source>
</evidence>
<dbReference type="InterPro" id="IPR033985">
    <property type="entry name" value="SusD-like_N"/>
</dbReference>
<sequence>MKTSKNNIHAKRGLKWLLMPLVLITALIFNACNDKDLLEQVSKSNLTDDAVFSSKAGFEYYLSGLVFQFRDEWRRGDRDYWSQFWGTDMYNWIDPNERPQRGNWAINLTPENADSKRYWDWAYQKMIPMANRVIYFAEKDDVSGIWASEEEKNALVAEARFFRAWTYNILANLFGDVVIVEAGTPEPIYDFQRSPRQDAYMLARKDLEFAAKWLPELVDASKEGHPVRAAAQHLLAEVCISLGDYDAAIASATDLIGDPNYHLMTTRFGNEIDKPGDVFSDLFKEGNYNRSSGNKESILVWQITEYAIGGAGTRANGNNFPRGWAPFLVDYIGSDGKNGWVYNPSTNPAGVDTLGGVSLGRGAGFVRPSNYALYEIWANNWNDMRNSKHNIKREFYFNNPQSSFYMQKWDPAIHARSEKDTSRLVYPYSLKVEGPFFQGGDGSYKGRSTKDVYVIRLAETYLLRAEAYFKKGDQENAAADINVVRARANAAPVSPGDVDLDYILDERARELMAEEPRVRTLIRMGKLVERVRLYDIDQTSRETIQDYNQFWPIPQSAIDANTGAVLEQNPGYN</sequence>
<evidence type="ECO:0000256" key="5">
    <source>
        <dbReference type="ARBA" id="ARBA00023237"/>
    </source>
</evidence>
<evidence type="ECO:0000256" key="2">
    <source>
        <dbReference type="ARBA" id="ARBA00006275"/>
    </source>
</evidence>
<evidence type="ECO:0000256" key="1">
    <source>
        <dbReference type="ARBA" id="ARBA00004442"/>
    </source>
</evidence>
<keyword evidence="5" id="KW-0998">Cell outer membrane</keyword>
<dbReference type="Pfam" id="PF14322">
    <property type="entry name" value="SusD-like_3"/>
    <property type="match status" value="1"/>
</dbReference>
<dbReference type="GO" id="GO:0009279">
    <property type="term" value="C:cell outer membrane"/>
    <property type="evidence" value="ECO:0007669"/>
    <property type="project" value="UniProtKB-SubCell"/>
</dbReference>
<accession>A0AA41Y762</accession>
<dbReference type="SUPFAM" id="SSF48452">
    <property type="entry name" value="TPR-like"/>
    <property type="match status" value="1"/>
</dbReference>